<sequence>GDGPDKDEISGEDGPDRDKYQTICLL</sequence>
<feature type="region of interest" description="Disordered" evidence="1">
    <location>
        <begin position="1"/>
        <end position="26"/>
    </location>
</feature>
<name>A0A392W1U5_9FABA</name>
<keyword evidence="3" id="KW-1185">Reference proteome</keyword>
<evidence type="ECO:0000313" key="2">
    <source>
        <dbReference type="EMBL" id="MCI94257.1"/>
    </source>
</evidence>
<feature type="compositionally biased region" description="Basic and acidic residues" evidence="1">
    <location>
        <begin position="1"/>
        <end position="20"/>
    </location>
</feature>
<reference evidence="2 3" key="1">
    <citation type="journal article" date="2018" name="Front. Plant Sci.">
        <title>Red Clover (Trifolium pratense) and Zigzag Clover (T. medium) - A Picture of Genomic Similarities and Differences.</title>
        <authorList>
            <person name="Dluhosova J."/>
            <person name="Istvanek J."/>
            <person name="Nedelnik J."/>
            <person name="Repkova J."/>
        </authorList>
    </citation>
    <scope>NUCLEOTIDE SEQUENCE [LARGE SCALE GENOMIC DNA]</scope>
    <source>
        <strain evidence="3">cv. 10/8</strain>
        <tissue evidence="2">Leaf</tissue>
    </source>
</reference>
<proteinExistence type="predicted"/>
<organism evidence="2 3">
    <name type="scientific">Trifolium medium</name>
    <dbReference type="NCBI Taxonomy" id="97028"/>
    <lineage>
        <taxon>Eukaryota</taxon>
        <taxon>Viridiplantae</taxon>
        <taxon>Streptophyta</taxon>
        <taxon>Embryophyta</taxon>
        <taxon>Tracheophyta</taxon>
        <taxon>Spermatophyta</taxon>
        <taxon>Magnoliopsida</taxon>
        <taxon>eudicotyledons</taxon>
        <taxon>Gunneridae</taxon>
        <taxon>Pentapetalae</taxon>
        <taxon>rosids</taxon>
        <taxon>fabids</taxon>
        <taxon>Fabales</taxon>
        <taxon>Fabaceae</taxon>
        <taxon>Papilionoideae</taxon>
        <taxon>50 kb inversion clade</taxon>
        <taxon>NPAAA clade</taxon>
        <taxon>Hologalegina</taxon>
        <taxon>IRL clade</taxon>
        <taxon>Trifolieae</taxon>
        <taxon>Trifolium</taxon>
    </lineage>
</organism>
<comment type="caution">
    <text evidence="2">The sequence shown here is derived from an EMBL/GenBank/DDBJ whole genome shotgun (WGS) entry which is preliminary data.</text>
</comment>
<evidence type="ECO:0000256" key="1">
    <source>
        <dbReference type="SAM" id="MobiDB-lite"/>
    </source>
</evidence>
<accession>A0A392W1U5</accession>
<dbReference type="AlphaFoldDB" id="A0A392W1U5"/>
<evidence type="ECO:0000313" key="3">
    <source>
        <dbReference type="Proteomes" id="UP000265520"/>
    </source>
</evidence>
<dbReference type="Proteomes" id="UP000265520">
    <property type="component" value="Unassembled WGS sequence"/>
</dbReference>
<protein>
    <submittedName>
        <fullName evidence="2">Uncharacterized protein</fullName>
    </submittedName>
</protein>
<dbReference type="EMBL" id="LXQA011351389">
    <property type="protein sequence ID" value="MCI94257.1"/>
    <property type="molecule type" value="Genomic_DNA"/>
</dbReference>
<feature type="non-terminal residue" evidence="2">
    <location>
        <position position="1"/>
    </location>
</feature>